<keyword evidence="1 3" id="KW-0807">Transducer</keyword>
<name>A0A329MXQ4_9BACL</name>
<evidence type="ECO:0000256" key="2">
    <source>
        <dbReference type="ARBA" id="ARBA00029447"/>
    </source>
</evidence>
<dbReference type="PROSITE" id="PS50113">
    <property type="entry name" value="PAC"/>
    <property type="match status" value="1"/>
</dbReference>
<dbReference type="Gene3D" id="1.10.287.950">
    <property type="entry name" value="Methyl-accepting chemotaxis protein"/>
    <property type="match status" value="1"/>
</dbReference>
<gene>
    <name evidence="6" type="ORF">DQG23_02760</name>
</gene>
<sequence length="306" mass="34271">MIFEKQFVHESTQVLESNAVLASIERSLAMIEFNMQGEVLWANEPFAYCMGYQASELTGKNHRQFCTAEFSKSLEYEQFWNDLRKGSAFQEKIERVAKNGTSIWLEATYMPIRDNLGESVAVLKIATNITAREQANIRMMDELQQMAAYVKNRSDQGLKRGRQVADIMDNVVNENESNIRHLHDLEGQAKSVRNIVQTVREFASQTNLLALNAAIEAAHAKEHGRGFNVVAVEVRRLSEQVQAAAKEIQASIEGIAEQVGRVSKSSNSSRDAVISSREQLRNAMDEFAGIGEAAGKLDEQAKMLIQ</sequence>
<dbReference type="AlphaFoldDB" id="A0A329MXQ4"/>
<dbReference type="InterPro" id="IPR000700">
    <property type="entry name" value="PAS-assoc_C"/>
</dbReference>
<dbReference type="NCBIfam" id="TIGR00229">
    <property type="entry name" value="sensory_box"/>
    <property type="match status" value="1"/>
</dbReference>
<dbReference type="SUPFAM" id="SSF55785">
    <property type="entry name" value="PYP-like sensor domain (PAS domain)"/>
    <property type="match status" value="1"/>
</dbReference>
<evidence type="ECO:0000256" key="1">
    <source>
        <dbReference type="ARBA" id="ARBA00023224"/>
    </source>
</evidence>
<dbReference type="Pfam" id="PF13426">
    <property type="entry name" value="PAS_9"/>
    <property type="match status" value="1"/>
</dbReference>
<dbReference type="RefSeq" id="WP_113029243.1">
    <property type="nucleotide sequence ID" value="NZ_QMFB01000001.1"/>
</dbReference>
<dbReference type="SMART" id="SM00283">
    <property type="entry name" value="MA"/>
    <property type="match status" value="1"/>
</dbReference>
<dbReference type="CDD" id="cd00130">
    <property type="entry name" value="PAS"/>
    <property type="match status" value="1"/>
</dbReference>
<dbReference type="InterPro" id="IPR000014">
    <property type="entry name" value="PAS"/>
</dbReference>
<dbReference type="SUPFAM" id="SSF58104">
    <property type="entry name" value="Methyl-accepting chemotaxis protein (MCP) signaling domain"/>
    <property type="match status" value="1"/>
</dbReference>
<dbReference type="GO" id="GO:0007165">
    <property type="term" value="P:signal transduction"/>
    <property type="evidence" value="ECO:0007669"/>
    <property type="project" value="UniProtKB-KW"/>
</dbReference>
<dbReference type="InterPro" id="IPR004090">
    <property type="entry name" value="Chemotax_Me-accpt_rcpt"/>
</dbReference>
<dbReference type="Proteomes" id="UP000250369">
    <property type="component" value="Unassembled WGS sequence"/>
</dbReference>
<feature type="domain" description="PAC" evidence="5">
    <location>
        <begin position="87"/>
        <end position="141"/>
    </location>
</feature>
<dbReference type="PROSITE" id="PS50111">
    <property type="entry name" value="CHEMOTAXIS_TRANSDUC_2"/>
    <property type="match status" value="1"/>
</dbReference>
<protein>
    <submittedName>
        <fullName evidence="6">Chemotaxis protein</fullName>
    </submittedName>
</protein>
<dbReference type="InterPro" id="IPR004089">
    <property type="entry name" value="MCPsignal_dom"/>
</dbReference>
<dbReference type="OrthoDB" id="9765776at2"/>
<evidence type="ECO:0000259" key="4">
    <source>
        <dbReference type="PROSITE" id="PS50111"/>
    </source>
</evidence>
<dbReference type="InterPro" id="IPR035965">
    <property type="entry name" value="PAS-like_dom_sf"/>
</dbReference>
<evidence type="ECO:0000259" key="5">
    <source>
        <dbReference type="PROSITE" id="PS50113"/>
    </source>
</evidence>
<evidence type="ECO:0000313" key="7">
    <source>
        <dbReference type="Proteomes" id="UP000250369"/>
    </source>
</evidence>
<dbReference type="PRINTS" id="PR00260">
    <property type="entry name" value="CHEMTRNSDUCR"/>
</dbReference>
<dbReference type="EMBL" id="QMFB01000001">
    <property type="protein sequence ID" value="RAV23133.1"/>
    <property type="molecule type" value="Genomic_DNA"/>
</dbReference>
<reference evidence="6 7" key="1">
    <citation type="journal article" date="2009" name="Int. J. Syst. Evol. Microbiol.">
        <title>Paenibacillus contaminans sp. nov., isolated from a contaminated laboratory plate.</title>
        <authorList>
            <person name="Chou J.H."/>
            <person name="Lee J.H."/>
            <person name="Lin M.C."/>
            <person name="Chang P.S."/>
            <person name="Arun A.B."/>
            <person name="Young C.C."/>
            <person name="Chen W.M."/>
        </authorList>
    </citation>
    <scope>NUCLEOTIDE SEQUENCE [LARGE SCALE GENOMIC DNA]</scope>
    <source>
        <strain evidence="6 7">CKOBP-6</strain>
    </source>
</reference>
<dbReference type="PANTHER" id="PTHR32089">
    <property type="entry name" value="METHYL-ACCEPTING CHEMOTAXIS PROTEIN MCPB"/>
    <property type="match status" value="1"/>
</dbReference>
<feature type="domain" description="Methyl-accepting transducer" evidence="4">
    <location>
        <begin position="141"/>
        <end position="306"/>
    </location>
</feature>
<dbReference type="GO" id="GO:0006935">
    <property type="term" value="P:chemotaxis"/>
    <property type="evidence" value="ECO:0007669"/>
    <property type="project" value="InterPro"/>
</dbReference>
<comment type="similarity">
    <text evidence="2">Belongs to the methyl-accepting chemotaxis (MCP) protein family.</text>
</comment>
<proteinExistence type="inferred from homology"/>
<evidence type="ECO:0000256" key="3">
    <source>
        <dbReference type="PROSITE-ProRule" id="PRU00284"/>
    </source>
</evidence>
<dbReference type="GO" id="GO:0016020">
    <property type="term" value="C:membrane"/>
    <property type="evidence" value="ECO:0007669"/>
    <property type="project" value="InterPro"/>
</dbReference>
<dbReference type="PANTHER" id="PTHR32089:SF112">
    <property type="entry name" value="LYSOZYME-LIKE PROTEIN-RELATED"/>
    <property type="match status" value="1"/>
</dbReference>
<dbReference type="Pfam" id="PF00015">
    <property type="entry name" value="MCPsignal"/>
    <property type="match status" value="1"/>
</dbReference>
<comment type="caution">
    <text evidence="6">The sequence shown here is derived from an EMBL/GenBank/DDBJ whole genome shotgun (WGS) entry which is preliminary data.</text>
</comment>
<keyword evidence="7" id="KW-1185">Reference proteome</keyword>
<dbReference type="Gene3D" id="3.30.450.20">
    <property type="entry name" value="PAS domain"/>
    <property type="match status" value="1"/>
</dbReference>
<evidence type="ECO:0000313" key="6">
    <source>
        <dbReference type="EMBL" id="RAV23133.1"/>
    </source>
</evidence>
<organism evidence="6 7">
    <name type="scientific">Paenibacillus contaminans</name>
    <dbReference type="NCBI Taxonomy" id="450362"/>
    <lineage>
        <taxon>Bacteria</taxon>
        <taxon>Bacillati</taxon>
        <taxon>Bacillota</taxon>
        <taxon>Bacilli</taxon>
        <taxon>Bacillales</taxon>
        <taxon>Paenibacillaceae</taxon>
        <taxon>Paenibacillus</taxon>
    </lineage>
</organism>
<dbReference type="GO" id="GO:0004888">
    <property type="term" value="F:transmembrane signaling receptor activity"/>
    <property type="evidence" value="ECO:0007669"/>
    <property type="project" value="InterPro"/>
</dbReference>
<accession>A0A329MXQ4</accession>